<sequence length="71" mass="8367">MALFDIELVDAKDEYKAIDGFLHESFYDVEIIDESGQWTVYAEINFEEAVDMIRKKFPHLNDNQLVIKNLE</sequence>
<organism evidence="1 2">
    <name type="scientific">Zooshikella harenae</name>
    <dbReference type="NCBI Taxonomy" id="2827238"/>
    <lineage>
        <taxon>Bacteria</taxon>
        <taxon>Pseudomonadati</taxon>
        <taxon>Pseudomonadota</taxon>
        <taxon>Gammaproteobacteria</taxon>
        <taxon>Oceanospirillales</taxon>
        <taxon>Zooshikellaceae</taxon>
        <taxon>Zooshikella</taxon>
    </lineage>
</organism>
<reference evidence="1 2" key="1">
    <citation type="submission" date="2021-04" db="EMBL/GenBank/DDBJ databases">
        <authorList>
            <person name="Pira H."/>
            <person name="Risdian C."/>
            <person name="Wink J."/>
        </authorList>
    </citation>
    <scope>NUCLEOTIDE SEQUENCE [LARGE SCALE GENOMIC DNA]</scope>
    <source>
        <strain evidence="1 2">WH53</strain>
    </source>
</reference>
<protein>
    <submittedName>
        <fullName evidence="1">Uncharacterized protein</fullName>
    </submittedName>
</protein>
<evidence type="ECO:0000313" key="2">
    <source>
        <dbReference type="Proteomes" id="UP000690515"/>
    </source>
</evidence>
<name>A0ABS5ZKH8_9GAMM</name>
<evidence type="ECO:0000313" key="1">
    <source>
        <dbReference type="EMBL" id="MBU2713776.1"/>
    </source>
</evidence>
<dbReference type="Proteomes" id="UP000690515">
    <property type="component" value="Unassembled WGS sequence"/>
</dbReference>
<proteinExistence type="predicted"/>
<comment type="caution">
    <text evidence="1">The sequence shown here is derived from an EMBL/GenBank/DDBJ whole genome shotgun (WGS) entry which is preliminary data.</text>
</comment>
<accession>A0ABS5ZKH8</accession>
<dbReference type="RefSeq" id="WP_215822060.1">
    <property type="nucleotide sequence ID" value="NZ_JAGSOY010000104.1"/>
</dbReference>
<gene>
    <name evidence="1" type="ORF">KCG35_22240</name>
</gene>
<keyword evidence="2" id="KW-1185">Reference proteome</keyword>
<dbReference type="EMBL" id="JAGSOY010000104">
    <property type="protein sequence ID" value="MBU2713776.1"/>
    <property type="molecule type" value="Genomic_DNA"/>
</dbReference>